<dbReference type="EMBL" id="CP036313">
    <property type="protein sequence ID" value="QBH15630.1"/>
    <property type="molecule type" value="Genomic_DNA"/>
</dbReference>
<evidence type="ECO:0000259" key="9">
    <source>
        <dbReference type="PROSITE" id="PS50928"/>
    </source>
</evidence>
<feature type="transmembrane region" description="Helical" evidence="8">
    <location>
        <begin position="171"/>
        <end position="190"/>
    </location>
</feature>
<evidence type="ECO:0000256" key="3">
    <source>
        <dbReference type="ARBA" id="ARBA00022448"/>
    </source>
</evidence>
<reference evidence="10 13" key="2">
    <citation type="submission" date="2019-02" db="EMBL/GenBank/DDBJ databases">
        <title>Complete genome sequence of Desulfobacter hydrogenophilus AcRS1.</title>
        <authorList>
            <person name="Marietou A."/>
            <person name="Lund M.B."/>
            <person name="Marshall I.P.G."/>
            <person name="Schreiber L."/>
            <person name="Jorgensen B."/>
        </authorList>
    </citation>
    <scope>NUCLEOTIDE SEQUENCE [LARGE SCALE GENOMIC DNA]</scope>
    <source>
        <strain evidence="10 13">AcRS1</strain>
    </source>
</reference>
<evidence type="ECO:0000313" key="13">
    <source>
        <dbReference type="Proteomes" id="UP000293902"/>
    </source>
</evidence>
<dbReference type="OrthoDB" id="9807047at2"/>
<feature type="transmembrane region" description="Helical" evidence="8">
    <location>
        <begin position="272"/>
        <end position="291"/>
    </location>
</feature>
<feature type="transmembrane region" description="Helical" evidence="8">
    <location>
        <begin position="84"/>
        <end position="107"/>
    </location>
</feature>
<reference evidence="11 12" key="1">
    <citation type="submission" date="2018-06" db="EMBL/GenBank/DDBJ databases">
        <title>Complete Genome Sequence of Desulfobacter hydrogenophilus (DSM3380).</title>
        <authorList>
            <person name="Marietou A."/>
            <person name="Schreiber L."/>
            <person name="Marshall I."/>
            <person name="Jorgensen B."/>
        </authorList>
    </citation>
    <scope>NUCLEOTIDE SEQUENCE [LARGE SCALE GENOMIC DNA]</scope>
    <source>
        <strain evidence="11 12">DSM 3380</strain>
    </source>
</reference>
<evidence type="ECO:0000256" key="8">
    <source>
        <dbReference type="RuleBase" id="RU363032"/>
    </source>
</evidence>
<evidence type="ECO:0000313" key="11">
    <source>
        <dbReference type="EMBL" id="RAM02327.1"/>
    </source>
</evidence>
<dbReference type="CDD" id="cd06261">
    <property type="entry name" value="TM_PBP2"/>
    <property type="match status" value="1"/>
</dbReference>
<feature type="transmembrane region" description="Helical" evidence="8">
    <location>
        <begin position="28"/>
        <end position="49"/>
    </location>
</feature>
<evidence type="ECO:0000256" key="7">
    <source>
        <dbReference type="ARBA" id="ARBA00023136"/>
    </source>
</evidence>
<dbReference type="PANTHER" id="PTHR42929">
    <property type="entry name" value="INNER MEMBRANE ABC TRANSPORTER PERMEASE PROTEIN YDCU-RELATED-RELATED"/>
    <property type="match status" value="1"/>
</dbReference>
<dbReference type="SUPFAM" id="SSF161098">
    <property type="entry name" value="MetI-like"/>
    <property type="match status" value="1"/>
</dbReference>
<accession>A0A328FH17</accession>
<sequence length="301" mass="33707">MDKPEILYGELSTPRNIRTRGLLRISPGMLWIMLFLSIPALSLIVISFTTRGAYGEIEWAFTLENYKRLAGYSLFGWSPDYLKILLRSIIAGFITTLICIILSYPLAFFISTRDKATRYLWLMALIIPFWTNLVIRTYAWQIVLAPSLPIAKIATLLHLVPPGSPLYPSSFAVYLGMISAFLPFVALPLYSSVEKLDWSLVEAANDLYCGKWRVFRQAILPQTLPGLSVGAILTFVPAMGMFLIPDLLGGAKYMLVGNLIQQQFGKSRDWPFGAAVSLALMSLTLIALVILNRKGEKMEMI</sequence>
<comment type="similarity">
    <text evidence="2">Belongs to the binding-protein-dependent transport system permease family. CysTW subfamily.</text>
</comment>
<dbReference type="GO" id="GO:0005886">
    <property type="term" value="C:plasma membrane"/>
    <property type="evidence" value="ECO:0007669"/>
    <property type="project" value="UniProtKB-SubCell"/>
</dbReference>
<name>A0A328FH17_9BACT</name>
<evidence type="ECO:0000256" key="1">
    <source>
        <dbReference type="ARBA" id="ARBA00004651"/>
    </source>
</evidence>
<evidence type="ECO:0000313" key="10">
    <source>
        <dbReference type="EMBL" id="QBH15630.1"/>
    </source>
</evidence>
<keyword evidence="13" id="KW-1185">Reference proteome</keyword>
<dbReference type="PROSITE" id="PS50928">
    <property type="entry name" value="ABC_TM1"/>
    <property type="match status" value="1"/>
</dbReference>
<evidence type="ECO:0000256" key="6">
    <source>
        <dbReference type="ARBA" id="ARBA00022989"/>
    </source>
</evidence>
<feature type="transmembrane region" description="Helical" evidence="8">
    <location>
        <begin position="223"/>
        <end position="244"/>
    </location>
</feature>
<dbReference type="AlphaFoldDB" id="A0A328FH17"/>
<dbReference type="PANTHER" id="PTHR42929:SF1">
    <property type="entry name" value="INNER MEMBRANE ABC TRANSPORTER PERMEASE PROTEIN YDCU-RELATED"/>
    <property type="match status" value="1"/>
</dbReference>
<dbReference type="Proteomes" id="UP000293902">
    <property type="component" value="Chromosome"/>
</dbReference>
<gene>
    <name evidence="11" type="ORF">DO021_09315</name>
    <name evidence="10" type="ORF">EYB58_16480</name>
</gene>
<dbReference type="EMBL" id="QLNI01000016">
    <property type="protein sequence ID" value="RAM02327.1"/>
    <property type="molecule type" value="Genomic_DNA"/>
</dbReference>
<keyword evidence="6 8" id="KW-1133">Transmembrane helix</keyword>
<feature type="transmembrane region" description="Helical" evidence="8">
    <location>
        <begin position="119"/>
        <end position="139"/>
    </location>
</feature>
<evidence type="ECO:0000256" key="5">
    <source>
        <dbReference type="ARBA" id="ARBA00022692"/>
    </source>
</evidence>
<dbReference type="GO" id="GO:0055085">
    <property type="term" value="P:transmembrane transport"/>
    <property type="evidence" value="ECO:0007669"/>
    <property type="project" value="InterPro"/>
</dbReference>
<protein>
    <submittedName>
        <fullName evidence="11">ABC transporter permease</fullName>
    </submittedName>
</protein>
<keyword evidence="7 8" id="KW-0472">Membrane</keyword>
<evidence type="ECO:0000256" key="2">
    <source>
        <dbReference type="ARBA" id="ARBA00007069"/>
    </source>
</evidence>
<dbReference type="Pfam" id="PF00528">
    <property type="entry name" value="BPD_transp_1"/>
    <property type="match status" value="1"/>
</dbReference>
<evidence type="ECO:0000256" key="4">
    <source>
        <dbReference type="ARBA" id="ARBA00022475"/>
    </source>
</evidence>
<keyword evidence="3 8" id="KW-0813">Transport</keyword>
<dbReference type="InterPro" id="IPR035906">
    <property type="entry name" value="MetI-like_sf"/>
</dbReference>
<organism evidence="11 12">
    <name type="scientific">Desulfobacter hydrogenophilus</name>
    <dbReference type="NCBI Taxonomy" id="2291"/>
    <lineage>
        <taxon>Bacteria</taxon>
        <taxon>Pseudomonadati</taxon>
        <taxon>Thermodesulfobacteriota</taxon>
        <taxon>Desulfobacteria</taxon>
        <taxon>Desulfobacterales</taxon>
        <taxon>Desulfobacteraceae</taxon>
        <taxon>Desulfobacter</taxon>
    </lineage>
</organism>
<comment type="subcellular location">
    <subcellularLocation>
        <location evidence="1 8">Cell membrane</location>
        <topology evidence="1 8">Multi-pass membrane protein</topology>
    </subcellularLocation>
</comment>
<evidence type="ECO:0000313" key="12">
    <source>
        <dbReference type="Proteomes" id="UP000248798"/>
    </source>
</evidence>
<keyword evidence="4" id="KW-1003">Cell membrane</keyword>
<proteinExistence type="inferred from homology"/>
<dbReference type="Gene3D" id="1.10.3720.10">
    <property type="entry name" value="MetI-like"/>
    <property type="match status" value="1"/>
</dbReference>
<dbReference type="Proteomes" id="UP000248798">
    <property type="component" value="Unassembled WGS sequence"/>
</dbReference>
<dbReference type="InterPro" id="IPR000515">
    <property type="entry name" value="MetI-like"/>
</dbReference>
<keyword evidence="5 8" id="KW-0812">Transmembrane</keyword>
<feature type="domain" description="ABC transmembrane type-1" evidence="9">
    <location>
        <begin position="85"/>
        <end position="291"/>
    </location>
</feature>